<organism evidence="1 2">
    <name type="scientific">Parastrongyloides trichosuri</name>
    <name type="common">Possum-specific nematode worm</name>
    <dbReference type="NCBI Taxonomy" id="131310"/>
    <lineage>
        <taxon>Eukaryota</taxon>
        <taxon>Metazoa</taxon>
        <taxon>Ecdysozoa</taxon>
        <taxon>Nematoda</taxon>
        <taxon>Chromadorea</taxon>
        <taxon>Rhabditida</taxon>
        <taxon>Tylenchina</taxon>
        <taxon>Panagrolaimomorpha</taxon>
        <taxon>Strongyloidoidea</taxon>
        <taxon>Strongyloididae</taxon>
        <taxon>Parastrongyloides</taxon>
    </lineage>
</organism>
<dbReference type="PANTHER" id="PTHR28589:SF1">
    <property type="entry name" value="SMALL RIBOSOMAL SUBUNIT PROTEIN MS34"/>
    <property type="match status" value="1"/>
</dbReference>
<accession>A0A0N4ZIJ5</accession>
<dbReference type="InterPro" id="IPR032053">
    <property type="entry name" value="Ribosomal_mS34"/>
</dbReference>
<keyword evidence="1" id="KW-1185">Reference proteome</keyword>
<dbReference type="Pfam" id="PF16053">
    <property type="entry name" value="MRP-S34"/>
    <property type="match status" value="1"/>
</dbReference>
<dbReference type="AlphaFoldDB" id="A0A0N4ZIJ5"/>
<reference evidence="2" key="1">
    <citation type="submission" date="2017-02" db="UniProtKB">
        <authorList>
            <consortium name="WormBaseParasite"/>
        </authorList>
    </citation>
    <scope>IDENTIFICATION</scope>
</reference>
<sequence>MAGKQPMRFIGNFDYTSEGKFLFEILCQLRNMGTGRLVTKSEWNKKWPDEASYIKIIKARPEMDPWQQGGSVYGEWTFRGKKLGIYEFSKDLNRSDWKLIPKNEEAKYINNKNEMKNIVFPKTFPLPPLQVYLSKKFAEKAGQQFDETSCRRDLKLCIDPQFEMISKFIEQKDIKKGNNIYEECDKESILDLYGKMLPTKVEAWNIGPASFKRRFKIEENVI</sequence>
<dbReference type="GO" id="GO:0003735">
    <property type="term" value="F:structural constituent of ribosome"/>
    <property type="evidence" value="ECO:0007669"/>
    <property type="project" value="InterPro"/>
</dbReference>
<protein>
    <submittedName>
        <fullName evidence="2">Uncharacterized protein</fullName>
    </submittedName>
</protein>
<evidence type="ECO:0000313" key="2">
    <source>
        <dbReference type="WBParaSite" id="PTRK_0000775600.1"/>
    </source>
</evidence>
<dbReference type="STRING" id="131310.A0A0N4ZIJ5"/>
<dbReference type="GO" id="GO:0005739">
    <property type="term" value="C:mitochondrion"/>
    <property type="evidence" value="ECO:0007669"/>
    <property type="project" value="InterPro"/>
</dbReference>
<dbReference type="Proteomes" id="UP000038045">
    <property type="component" value="Unplaced"/>
</dbReference>
<dbReference type="WBParaSite" id="PTRK_0000775600.1">
    <property type="protein sequence ID" value="PTRK_0000775600.1"/>
    <property type="gene ID" value="PTRK_0000775600"/>
</dbReference>
<dbReference type="PANTHER" id="PTHR28589">
    <property type="entry name" value="28S RIBOSOMAL PROTEIN S34, MITOCHONDRIAL"/>
    <property type="match status" value="1"/>
</dbReference>
<name>A0A0N4ZIJ5_PARTI</name>
<evidence type="ECO:0000313" key="1">
    <source>
        <dbReference type="Proteomes" id="UP000038045"/>
    </source>
</evidence>
<proteinExistence type="predicted"/>